<dbReference type="InterPro" id="IPR006148">
    <property type="entry name" value="Glc/Gal-6P_isomerase"/>
</dbReference>
<dbReference type="InterPro" id="IPR005900">
    <property type="entry name" value="6-phosphogluconolactonase_DevB"/>
</dbReference>
<evidence type="ECO:0000256" key="5">
    <source>
        <dbReference type="ARBA" id="ARBA00022801"/>
    </source>
</evidence>
<reference evidence="8" key="1">
    <citation type="submission" date="2015-12" db="EMBL/GenBank/DDBJ databases">
        <title>De novo transcriptome assembly of four potential Pierce s Disease insect vectors from Arizona vineyards.</title>
        <authorList>
            <person name="Tassone E.E."/>
        </authorList>
    </citation>
    <scope>NUCLEOTIDE SEQUENCE</scope>
</reference>
<comment type="function">
    <text evidence="6">Hydrolysis of 6-phosphogluconolactone to 6-phosphogluconate.</text>
</comment>
<comment type="pathway">
    <text evidence="2 6">Carbohydrate degradation; pentose phosphate pathway; D-ribulose 5-phosphate from D-glucose 6-phosphate (oxidative stage): step 2/3.</text>
</comment>
<dbReference type="InterPro" id="IPR037171">
    <property type="entry name" value="NagB/RpiA_transferase-like"/>
</dbReference>
<keyword evidence="5 6" id="KW-0378">Hydrolase</keyword>
<comment type="similarity">
    <text evidence="3 6">Belongs to the glucosamine/galactosamine-6-phosphate isomerase family. 6-phosphogluconolactonase subfamily.</text>
</comment>
<dbReference type="FunFam" id="3.40.50.1360:FF:000005">
    <property type="entry name" value="6-phosphogluconolactonase"/>
    <property type="match status" value="1"/>
</dbReference>
<feature type="domain" description="Glucosamine/galactosamine-6-phosphate isomerase" evidence="7">
    <location>
        <begin position="13"/>
        <end position="228"/>
    </location>
</feature>
<dbReference type="PANTHER" id="PTHR11054">
    <property type="entry name" value="6-PHOSPHOGLUCONOLACTONASE"/>
    <property type="match status" value="1"/>
</dbReference>
<dbReference type="EC" id="3.1.1.31" evidence="4 6"/>
<dbReference type="PANTHER" id="PTHR11054:SF0">
    <property type="entry name" value="6-PHOSPHOGLUCONOLACTONASE"/>
    <property type="match status" value="1"/>
</dbReference>
<dbReference type="UniPathway" id="UPA00115">
    <property type="reaction ID" value="UER00409"/>
</dbReference>
<evidence type="ECO:0000256" key="4">
    <source>
        <dbReference type="ARBA" id="ARBA00013198"/>
    </source>
</evidence>
<gene>
    <name evidence="8" type="ORF">g.7863</name>
</gene>
<evidence type="ECO:0000256" key="1">
    <source>
        <dbReference type="ARBA" id="ARBA00000832"/>
    </source>
</evidence>
<dbReference type="GO" id="GO:0005975">
    <property type="term" value="P:carbohydrate metabolic process"/>
    <property type="evidence" value="ECO:0007669"/>
    <property type="project" value="UniProtKB-UniRule"/>
</dbReference>
<evidence type="ECO:0000256" key="2">
    <source>
        <dbReference type="ARBA" id="ARBA00004961"/>
    </source>
</evidence>
<dbReference type="Pfam" id="PF01182">
    <property type="entry name" value="Glucosamine_iso"/>
    <property type="match status" value="1"/>
</dbReference>
<dbReference type="CDD" id="cd01400">
    <property type="entry name" value="6PGL"/>
    <property type="match status" value="1"/>
</dbReference>
<name>A0A1B6CM29_9HEMI</name>
<dbReference type="InterPro" id="IPR039104">
    <property type="entry name" value="6PGL"/>
</dbReference>
<dbReference type="EMBL" id="GEDC01022863">
    <property type="protein sequence ID" value="JAS14435.1"/>
    <property type="molecule type" value="Transcribed_RNA"/>
</dbReference>
<dbReference type="NCBIfam" id="TIGR01198">
    <property type="entry name" value="pgl"/>
    <property type="match status" value="1"/>
</dbReference>
<comment type="catalytic activity">
    <reaction evidence="1 6">
        <text>6-phospho-D-glucono-1,5-lactone + H2O = 6-phospho-D-gluconate + H(+)</text>
        <dbReference type="Rhea" id="RHEA:12556"/>
        <dbReference type="ChEBI" id="CHEBI:15377"/>
        <dbReference type="ChEBI" id="CHEBI:15378"/>
        <dbReference type="ChEBI" id="CHEBI:57955"/>
        <dbReference type="ChEBI" id="CHEBI:58759"/>
        <dbReference type="EC" id="3.1.1.31"/>
    </reaction>
</comment>
<evidence type="ECO:0000313" key="8">
    <source>
        <dbReference type="EMBL" id="JAS14435.1"/>
    </source>
</evidence>
<sequence>MGPNKTVNVFLNEELVILELSKYIERTAEEVINRNELFKVGLSGGSLVNFLSKGLPTIRTDWSKWRFFFCDERVVPFESNDSTFGLYRSSLIGTVPITEDQFIKINPDLPADQAAKDYIQKMVFYFPPDELPRFNLLFLGMGPDGHTCSLFPGHRLLEETSVWVASIFNSPKPPPSRITFTFPVINNAENCVFVATGQGKAEMVKRIVKDNEPLPAARVKPTEGRIYWFLDEGAASLLDL</sequence>
<evidence type="ECO:0000256" key="3">
    <source>
        <dbReference type="ARBA" id="ARBA00010662"/>
    </source>
</evidence>
<evidence type="ECO:0000259" key="7">
    <source>
        <dbReference type="Pfam" id="PF01182"/>
    </source>
</evidence>
<dbReference type="Gene3D" id="3.40.50.1360">
    <property type="match status" value="1"/>
</dbReference>
<accession>A0A1B6CM29</accession>
<dbReference type="SUPFAM" id="SSF100950">
    <property type="entry name" value="NagB/RpiA/CoA transferase-like"/>
    <property type="match status" value="1"/>
</dbReference>
<dbReference type="GO" id="GO:0017057">
    <property type="term" value="F:6-phosphogluconolactonase activity"/>
    <property type="evidence" value="ECO:0007669"/>
    <property type="project" value="UniProtKB-UniRule"/>
</dbReference>
<organism evidence="8">
    <name type="scientific">Clastoptera arizonana</name>
    <name type="common">Arizona spittle bug</name>
    <dbReference type="NCBI Taxonomy" id="38151"/>
    <lineage>
        <taxon>Eukaryota</taxon>
        <taxon>Metazoa</taxon>
        <taxon>Ecdysozoa</taxon>
        <taxon>Arthropoda</taxon>
        <taxon>Hexapoda</taxon>
        <taxon>Insecta</taxon>
        <taxon>Pterygota</taxon>
        <taxon>Neoptera</taxon>
        <taxon>Paraneoptera</taxon>
        <taxon>Hemiptera</taxon>
        <taxon>Auchenorrhyncha</taxon>
        <taxon>Cercopoidea</taxon>
        <taxon>Clastopteridae</taxon>
        <taxon>Clastoptera</taxon>
    </lineage>
</organism>
<protein>
    <recommendedName>
        <fullName evidence="4 6">6-phosphogluconolactonase</fullName>
        <shortName evidence="6">6PGL</shortName>
        <ecNumber evidence="4 6">3.1.1.31</ecNumber>
    </recommendedName>
</protein>
<dbReference type="GO" id="GO:0006098">
    <property type="term" value="P:pentose-phosphate shunt"/>
    <property type="evidence" value="ECO:0007669"/>
    <property type="project" value="UniProtKB-UniPathway"/>
</dbReference>
<proteinExistence type="inferred from homology"/>
<dbReference type="AlphaFoldDB" id="A0A1B6CM29"/>
<evidence type="ECO:0000256" key="6">
    <source>
        <dbReference type="RuleBase" id="RU365095"/>
    </source>
</evidence>